<dbReference type="InterPro" id="IPR014555">
    <property type="entry name" value="RecF-like"/>
</dbReference>
<evidence type="ECO:0000313" key="3">
    <source>
        <dbReference type="EMBL" id="MBO1520435.1"/>
    </source>
</evidence>
<dbReference type="Gene3D" id="3.40.50.300">
    <property type="entry name" value="P-loop containing nucleotide triphosphate hydrolases"/>
    <property type="match status" value="1"/>
</dbReference>
<evidence type="ECO:0000259" key="2">
    <source>
        <dbReference type="Pfam" id="PF13304"/>
    </source>
</evidence>
<feature type="domain" description="ATPase AAA-type core" evidence="2">
    <location>
        <begin position="264"/>
        <end position="317"/>
    </location>
</feature>
<dbReference type="Pfam" id="PF13175">
    <property type="entry name" value="AAA_15"/>
    <property type="match status" value="1"/>
</dbReference>
<feature type="domain" description="Endonuclease GajA/Old nuclease/RecF-like AAA" evidence="1">
    <location>
        <begin position="1"/>
        <end position="43"/>
    </location>
</feature>
<dbReference type="PIRSF" id="PIRSF029347">
    <property type="entry name" value="RecF"/>
    <property type="match status" value="1"/>
</dbReference>
<keyword evidence="4" id="KW-1185">Reference proteome</keyword>
<dbReference type="PANTHER" id="PTHR32182:SF22">
    <property type="entry name" value="ATP-DEPENDENT ENDONUCLEASE, OLD FAMILY-RELATED"/>
    <property type="match status" value="1"/>
</dbReference>
<evidence type="ECO:0000313" key="4">
    <source>
        <dbReference type="Proteomes" id="UP000664882"/>
    </source>
</evidence>
<dbReference type="EMBL" id="JAGDFX010000016">
    <property type="protein sequence ID" value="MBO1520435.1"/>
    <property type="molecule type" value="Genomic_DNA"/>
</dbReference>
<dbReference type="RefSeq" id="WP_208006316.1">
    <property type="nucleotide sequence ID" value="NZ_JAGDFX010000016.1"/>
</dbReference>
<proteinExistence type="predicted"/>
<gene>
    <name evidence="3" type="ORF">J3U76_12480</name>
</gene>
<dbReference type="InterPro" id="IPR041685">
    <property type="entry name" value="AAA_GajA/Old/RecF-like"/>
</dbReference>
<sequence length="392" mass="44353">MIERIYVNNFKSLVEFELRLAPFNCLIGLNGAGKSTVLQALDFASAIMQGEVEEWLTARQWLPRDLKSQLLARRNIELEVDLLIGTQCYRWQATFNHSKLCCTFEKITCLDDQYQQALFILKDGRYQLNAEKTKSIPFEYYGSLLSQLKPEFLSGELKAVKNRICALRSFDLLSPQALREKARKTDCADIGIGGKQLSAFVHQLTDIQKAQLLEQLQHYYPQIIAVNTKALRSGLIQLGITEQYRNALGEVYEQATEARHINGGLLRLLAILAQQFSCLESLLFDEIENGINPEVIERIVDALVASPKQVIVTTHSPMMLNYLDDCIAQKAVVLLYKRSNGQTCSVRLFDLPTAAYKLESLAPGDAMLDVYLHKMALEAEQQGNNMLQQLKE</sequence>
<evidence type="ECO:0000259" key="1">
    <source>
        <dbReference type="Pfam" id="PF13175"/>
    </source>
</evidence>
<protein>
    <submittedName>
        <fullName evidence="3">AAA family ATPase</fullName>
    </submittedName>
</protein>
<dbReference type="PANTHER" id="PTHR32182">
    <property type="entry name" value="DNA REPLICATION AND REPAIR PROTEIN RECF"/>
    <property type="match status" value="1"/>
</dbReference>
<dbReference type="Pfam" id="PF13304">
    <property type="entry name" value="AAA_21"/>
    <property type="match status" value="1"/>
</dbReference>
<dbReference type="SUPFAM" id="SSF52540">
    <property type="entry name" value="P-loop containing nucleoside triphosphate hydrolases"/>
    <property type="match status" value="1"/>
</dbReference>
<organism evidence="3 4">
    <name type="scientific">Oceanisphaera pacifica</name>
    <dbReference type="NCBI Taxonomy" id="2818389"/>
    <lineage>
        <taxon>Bacteria</taxon>
        <taxon>Pseudomonadati</taxon>
        <taxon>Pseudomonadota</taxon>
        <taxon>Gammaproteobacteria</taxon>
        <taxon>Aeromonadales</taxon>
        <taxon>Aeromonadaceae</taxon>
        <taxon>Oceanisphaera</taxon>
    </lineage>
</organism>
<reference evidence="3 4" key="1">
    <citation type="submission" date="2021-03" db="EMBL/GenBank/DDBJ databases">
        <title>Oceanisphaera sp. nov., isolated from the intestine.</title>
        <authorList>
            <person name="Zhao L.-H."/>
            <person name="Shi L.-F."/>
        </authorList>
    </citation>
    <scope>NUCLEOTIDE SEQUENCE [LARGE SCALE GENOMIC DNA]</scope>
    <source>
        <strain evidence="3 4">DM8</strain>
    </source>
</reference>
<dbReference type="InterPro" id="IPR027417">
    <property type="entry name" value="P-loop_NTPase"/>
</dbReference>
<accession>A0ABS3NIT2</accession>
<dbReference type="Proteomes" id="UP000664882">
    <property type="component" value="Unassembled WGS sequence"/>
</dbReference>
<comment type="caution">
    <text evidence="3">The sequence shown here is derived from an EMBL/GenBank/DDBJ whole genome shotgun (WGS) entry which is preliminary data.</text>
</comment>
<name>A0ABS3NIT2_9GAMM</name>
<dbReference type="InterPro" id="IPR003959">
    <property type="entry name" value="ATPase_AAA_core"/>
</dbReference>